<dbReference type="Gene3D" id="3.40.630.90">
    <property type="match status" value="1"/>
</dbReference>
<dbReference type="InterPro" id="IPR000182">
    <property type="entry name" value="GNAT_dom"/>
</dbReference>
<accession>A0ABU3NVF8</accession>
<evidence type="ECO:0000313" key="2">
    <source>
        <dbReference type="EMBL" id="MDT8900808.1"/>
    </source>
</evidence>
<dbReference type="EC" id="2.3.1.-" evidence="2"/>
<dbReference type="PROSITE" id="PS51186">
    <property type="entry name" value="GNAT"/>
    <property type="match status" value="1"/>
</dbReference>
<dbReference type="InterPro" id="IPR016181">
    <property type="entry name" value="Acyl_CoA_acyltransferase"/>
</dbReference>
<dbReference type="RefSeq" id="WP_413779341.1">
    <property type="nucleotide sequence ID" value="NZ_JAUOZS010000001.1"/>
</dbReference>
<name>A0ABU3NVF8_9FIRM</name>
<dbReference type="Pfam" id="PF00583">
    <property type="entry name" value="Acetyltransf_1"/>
    <property type="match status" value="1"/>
</dbReference>
<evidence type="ECO:0000259" key="1">
    <source>
        <dbReference type="PROSITE" id="PS51186"/>
    </source>
</evidence>
<comment type="caution">
    <text evidence="2">The sequence shown here is derived from an EMBL/GenBank/DDBJ whole genome shotgun (WGS) entry which is preliminary data.</text>
</comment>
<dbReference type="GO" id="GO:0016746">
    <property type="term" value="F:acyltransferase activity"/>
    <property type="evidence" value="ECO:0007669"/>
    <property type="project" value="UniProtKB-KW"/>
</dbReference>
<gene>
    <name evidence="2" type="ORF">Q4T40_06100</name>
</gene>
<dbReference type="PANTHER" id="PTHR47237:SF1">
    <property type="entry name" value="SLL0310 PROTEIN"/>
    <property type="match status" value="1"/>
</dbReference>
<evidence type="ECO:0000313" key="3">
    <source>
        <dbReference type="Proteomes" id="UP001254848"/>
    </source>
</evidence>
<dbReference type="CDD" id="cd04301">
    <property type="entry name" value="NAT_SF"/>
    <property type="match status" value="1"/>
</dbReference>
<dbReference type="InterPro" id="IPR041496">
    <property type="entry name" value="YitH/HolE_GNAT"/>
</dbReference>
<keyword evidence="3" id="KW-1185">Reference proteome</keyword>
<organism evidence="2 3">
    <name type="scientific">Anaeroselena agilis</name>
    <dbReference type="NCBI Taxonomy" id="3063788"/>
    <lineage>
        <taxon>Bacteria</taxon>
        <taxon>Bacillati</taxon>
        <taxon>Bacillota</taxon>
        <taxon>Negativicutes</taxon>
        <taxon>Acetonemataceae</taxon>
        <taxon>Anaeroselena</taxon>
    </lineage>
</organism>
<dbReference type="PANTHER" id="PTHR47237">
    <property type="entry name" value="SLL0310 PROTEIN"/>
    <property type="match status" value="1"/>
</dbReference>
<dbReference type="Proteomes" id="UP001254848">
    <property type="component" value="Unassembled WGS sequence"/>
</dbReference>
<dbReference type="Gene3D" id="3.40.630.30">
    <property type="match status" value="1"/>
</dbReference>
<sequence length="282" mass="30598">MKDKGFVVRTMERHEVELAVEWAAREGWNPGLHDAACFFAADREGFLLGSLDGEPVGCVSAVRYGHGYGFLGFYIVAPEQRGRGLGIQLWQAAMDRLAGRNIGLDGVLAQQDNYRKSGFSLAYRNARYEGADLTGGRVSDRVVPLAELGLAAVADYDGAVFGADRAAFLRAWVEQPEGVALGLRRGTRLAGYGVLRPCRVGFKIGPLFADDGEAAEELFIALTAHTHGAPVYLDVPEPNALAGDLVRRHRMKEVFATARMYSQHAPAVPLDKVFGVTTFELG</sequence>
<keyword evidence="2" id="KW-0012">Acyltransferase</keyword>
<dbReference type="SUPFAM" id="SSF55729">
    <property type="entry name" value="Acyl-CoA N-acyltransferases (Nat)"/>
    <property type="match status" value="1"/>
</dbReference>
<keyword evidence="2" id="KW-0808">Transferase</keyword>
<dbReference type="Pfam" id="PF18014">
    <property type="entry name" value="Acetyltransf_18"/>
    <property type="match status" value="1"/>
</dbReference>
<proteinExistence type="predicted"/>
<dbReference type="EMBL" id="JAUOZS010000001">
    <property type="protein sequence ID" value="MDT8900808.1"/>
    <property type="molecule type" value="Genomic_DNA"/>
</dbReference>
<reference evidence="2 3" key="1">
    <citation type="submission" date="2023-07" db="EMBL/GenBank/DDBJ databases">
        <title>The novel representative of Negativicutes class, Anaeroselena agilis gen. nov. sp. nov.</title>
        <authorList>
            <person name="Prokofeva M.I."/>
            <person name="Elcheninov A.G."/>
            <person name="Klyukina A."/>
            <person name="Kublanov I.V."/>
            <person name="Frolov E.N."/>
            <person name="Podosokorskaya O.A."/>
        </authorList>
    </citation>
    <scope>NUCLEOTIDE SEQUENCE [LARGE SCALE GENOMIC DNA]</scope>
    <source>
        <strain evidence="2 3">4137-cl</strain>
    </source>
</reference>
<protein>
    <submittedName>
        <fullName evidence="2">GNAT family N-acetyltransferase</fullName>
        <ecNumber evidence="2">2.3.1.-</ecNumber>
    </submittedName>
</protein>
<dbReference type="InterPro" id="IPR052729">
    <property type="entry name" value="Acyl/Acetyltrans_Enzymes"/>
</dbReference>
<feature type="domain" description="N-acetyltransferase" evidence="1">
    <location>
        <begin position="6"/>
        <end position="134"/>
    </location>
</feature>